<dbReference type="Proteomes" id="UP000003231">
    <property type="component" value="Unassembled WGS sequence"/>
</dbReference>
<dbReference type="AlphaFoldDB" id="A0AB72ZMN5"/>
<gene>
    <name evidence="1" type="ORF">YPPY08_1290</name>
</gene>
<name>A0AB72ZMN5_YERPE</name>
<proteinExistence type="predicted"/>
<reference evidence="1 2" key="1">
    <citation type="submission" date="2012-05" db="EMBL/GenBank/DDBJ databases">
        <title>Genome sequence of Yersinia Pestis PY-08.</title>
        <authorList>
            <person name="Santana-Cruz I."/>
            <person name="Sengamalay N."/>
            <person name="McCracken C."/>
            <person name="Daugherty S.C."/>
            <person name="Maroo A."/>
            <person name="Vara P.G."/>
            <person name="Tallon L.J."/>
            <person name="Sadzewicz L."/>
            <person name="Vinetz J.M."/>
            <person name="Cespedes Zambrano M.J."/>
            <person name="Fraser-Liggett C.M."/>
            <person name="Tettelin H."/>
        </authorList>
    </citation>
    <scope>NUCLEOTIDE SEQUENCE [LARGE SCALE GENOMIC DNA]</scope>
    <source>
        <strain evidence="1 2">PY-08</strain>
    </source>
</reference>
<evidence type="ECO:0000313" key="2">
    <source>
        <dbReference type="Proteomes" id="UP000003231"/>
    </source>
</evidence>
<dbReference type="EMBL" id="AKRT01000180">
    <property type="protein sequence ID" value="EIR21878.1"/>
    <property type="molecule type" value="Genomic_DNA"/>
</dbReference>
<evidence type="ECO:0008006" key="3">
    <source>
        <dbReference type="Google" id="ProtNLM"/>
    </source>
</evidence>
<organism evidence="1 2">
    <name type="scientific">Yersinia pestis PY-08</name>
    <dbReference type="NCBI Taxonomy" id="992134"/>
    <lineage>
        <taxon>Bacteria</taxon>
        <taxon>Pseudomonadati</taxon>
        <taxon>Pseudomonadota</taxon>
        <taxon>Gammaproteobacteria</taxon>
        <taxon>Enterobacterales</taxon>
        <taxon>Yersiniaceae</taxon>
        <taxon>Yersinia</taxon>
    </lineage>
</organism>
<comment type="caution">
    <text evidence="1">The sequence shown here is derived from an EMBL/GenBank/DDBJ whole genome shotgun (WGS) entry which is preliminary data.</text>
</comment>
<accession>A0AB72ZMN5</accession>
<evidence type="ECO:0000313" key="1">
    <source>
        <dbReference type="EMBL" id="EIR21878.1"/>
    </source>
</evidence>
<sequence>MRGIWRFYDLFILSGVGIESSTSTLSSSFSMRVLFYPNLSGLSQSKCQHGSFSFACPAWVTNTPAAAINCSPKYNSGIRSRCHGGIPSSCHTFLL</sequence>
<protein>
    <recommendedName>
        <fullName evidence="3">Secreted protein</fullName>
    </recommendedName>
</protein>